<keyword evidence="1" id="KW-0175">Coiled coil</keyword>
<dbReference type="RefSeq" id="WP_184403731.1">
    <property type="nucleotide sequence ID" value="NZ_JACHHJ010000002.1"/>
</dbReference>
<dbReference type="AlphaFoldDB" id="A0A841PTZ3"/>
<comment type="caution">
    <text evidence="2">The sequence shown here is derived from an EMBL/GenBank/DDBJ whole genome shotgun (WGS) entry which is preliminary data.</text>
</comment>
<dbReference type="EMBL" id="JACHHJ010000002">
    <property type="protein sequence ID" value="MBB6449771.1"/>
    <property type="molecule type" value="Genomic_DNA"/>
</dbReference>
<proteinExistence type="predicted"/>
<organism evidence="2 3">
    <name type="scientific">Geomicrobium halophilum</name>
    <dbReference type="NCBI Taxonomy" id="549000"/>
    <lineage>
        <taxon>Bacteria</taxon>
        <taxon>Bacillati</taxon>
        <taxon>Bacillota</taxon>
        <taxon>Bacilli</taxon>
        <taxon>Bacillales</taxon>
        <taxon>Geomicrobium</taxon>
    </lineage>
</organism>
<accession>A0A841PTZ3</accession>
<name>A0A841PTZ3_9BACL</name>
<gene>
    <name evidence="2" type="ORF">HNR44_001749</name>
</gene>
<protein>
    <submittedName>
        <fullName evidence="2">Uncharacterized protein</fullName>
    </submittedName>
</protein>
<dbReference type="Proteomes" id="UP000568839">
    <property type="component" value="Unassembled WGS sequence"/>
</dbReference>
<reference evidence="2 3" key="1">
    <citation type="submission" date="2020-08" db="EMBL/GenBank/DDBJ databases">
        <title>Genomic Encyclopedia of Type Strains, Phase IV (KMG-IV): sequencing the most valuable type-strain genomes for metagenomic binning, comparative biology and taxonomic classification.</title>
        <authorList>
            <person name="Goeker M."/>
        </authorList>
    </citation>
    <scope>NUCLEOTIDE SEQUENCE [LARGE SCALE GENOMIC DNA]</scope>
    <source>
        <strain evidence="2 3">DSM 21769</strain>
    </source>
</reference>
<feature type="coiled-coil region" evidence="1">
    <location>
        <begin position="22"/>
        <end position="52"/>
    </location>
</feature>
<sequence length="166" mass="19376">MKKMVIAVLVLGLVSSYLWFENSHVKNESQALQQELEQVQDEEREYEYHEEAGEVAERFLESYFNYEGQPVREDVEPYAVTNVLDDLQFQEPEMEYEDMEPVRSTVDNINVYFGESTDDMQEVVILFDNVIEVEGTESTTFSILEMDVSLEDGAWQVQEFVFQQLG</sequence>
<evidence type="ECO:0000313" key="2">
    <source>
        <dbReference type="EMBL" id="MBB6449771.1"/>
    </source>
</evidence>
<evidence type="ECO:0000256" key="1">
    <source>
        <dbReference type="SAM" id="Coils"/>
    </source>
</evidence>
<keyword evidence="3" id="KW-1185">Reference proteome</keyword>
<evidence type="ECO:0000313" key="3">
    <source>
        <dbReference type="Proteomes" id="UP000568839"/>
    </source>
</evidence>